<accession>A0A0D6NGI9</accession>
<evidence type="ECO:0000313" key="4">
    <source>
        <dbReference type="Proteomes" id="UP000270034"/>
    </source>
</evidence>
<evidence type="ECO:0000313" key="3">
    <source>
        <dbReference type="Proteomes" id="UP000032670"/>
    </source>
</evidence>
<dbReference type="RefSeq" id="WP_126621125.1">
    <property type="nucleotide sequence ID" value="NZ_BJVV01000005.1"/>
</dbReference>
<dbReference type="Proteomes" id="UP000032670">
    <property type="component" value="Unassembled WGS sequence"/>
</dbReference>
<organism evidence="1 4">
    <name type="scientific">Acetobacter orientalis</name>
    <dbReference type="NCBI Taxonomy" id="146474"/>
    <lineage>
        <taxon>Bacteria</taxon>
        <taxon>Pseudomonadati</taxon>
        <taxon>Pseudomonadota</taxon>
        <taxon>Alphaproteobacteria</taxon>
        <taxon>Acetobacterales</taxon>
        <taxon>Acetobacteraceae</taxon>
        <taxon>Acetobacter</taxon>
    </lineage>
</organism>
<reference evidence="2 3" key="1">
    <citation type="submission" date="2012-11" db="EMBL/GenBank/DDBJ databases">
        <title>Whole genome sequence of Acetobacter orientalis 21F-2.</title>
        <authorList>
            <person name="Azuma Y."/>
            <person name="Higashiura N."/>
            <person name="Hirakawa H."/>
            <person name="Matsushita K."/>
        </authorList>
    </citation>
    <scope>NUCLEOTIDE SEQUENCE [LARGE SCALE GENOMIC DNA]</scope>
    <source>
        <strain evidence="2 3">21F-2</strain>
    </source>
</reference>
<accession>A0A2Z5ZER7</accession>
<dbReference type="EMBL" id="AP018515">
    <property type="protein sequence ID" value="BBC79093.1"/>
    <property type="molecule type" value="Genomic_DNA"/>
</dbReference>
<keyword evidence="3" id="KW-1185">Reference proteome</keyword>
<dbReference type="AlphaFoldDB" id="A0A2Z5ZER7"/>
<protein>
    <submittedName>
        <fullName evidence="1">Short-chain dehydrogenase</fullName>
    </submittedName>
</protein>
<dbReference type="Proteomes" id="UP000270034">
    <property type="component" value="Chromosome"/>
</dbReference>
<reference evidence="1 4" key="2">
    <citation type="submission" date="2018-02" db="EMBL/GenBank/DDBJ databases">
        <title>Acetobacter orientalis genome.</title>
        <authorList>
            <person name="Nakashima N."/>
            <person name="Tamura T."/>
        </authorList>
    </citation>
    <scope>NUCLEOTIDE SEQUENCE [LARGE SCALE GENOMIC DNA]</scope>
    <source>
        <strain evidence="1 4">FAN1</strain>
    </source>
</reference>
<proteinExistence type="predicted"/>
<evidence type="ECO:0000313" key="1">
    <source>
        <dbReference type="EMBL" id="BBC79093.1"/>
    </source>
</evidence>
<dbReference type="EMBL" id="BAMX01000006">
    <property type="protein sequence ID" value="GAN65187.1"/>
    <property type="molecule type" value="Genomic_DNA"/>
</dbReference>
<dbReference type="KEGG" id="aot:AcetOri_orf01082"/>
<gene>
    <name evidence="2" type="ORF">Abor_006_141</name>
    <name evidence="1" type="ORF">AcetOrient_orf01082</name>
</gene>
<evidence type="ECO:0000313" key="2">
    <source>
        <dbReference type="EMBL" id="GAN65187.1"/>
    </source>
</evidence>
<sequence>MAKKPYGMTAETWWLVSARLEQEATALCAWRTAAQGGGRMPPSCFMRLAHDPDNGGGYG</sequence>
<name>A0A2Z5ZER7_9PROT</name>